<evidence type="ECO:0000256" key="8">
    <source>
        <dbReference type="NCBIfam" id="TIGR04265"/>
    </source>
</evidence>
<comment type="subcellular location">
    <subcellularLocation>
        <location evidence="1">Cell membrane</location>
    </subcellularLocation>
</comment>
<dbReference type="Gene3D" id="3.30.870.10">
    <property type="entry name" value="Endonuclease Chain A"/>
    <property type="match status" value="2"/>
</dbReference>
<feature type="domain" description="PLD phosphodiesterase" evidence="10">
    <location>
        <begin position="201"/>
        <end position="228"/>
    </location>
</feature>
<dbReference type="SUPFAM" id="SSF56024">
    <property type="entry name" value="Phospholipase D/nuclease"/>
    <property type="match status" value="2"/>
</dbReference>
<evidence type="ECO:0000259" key="10">
    <source>
        <dbReference type="PROSITE" id="PS50035"/>
    </source>
</evidence>
<evidence type="ECO:0000256" key="3">
    <source>
        <dbReference type="ARBA" id="ARBA00022679"/>
    </source>
</evidence>
<reference evidence="11" key="1">
    <citation type="submission" date="2021-04" db="EMBL/GenBank/DDBJ databases">
        <authorList>
            <person name="Hornung B."/>
        </authorList>
    </citation>
    <scope>NUCLEOTIDE SEQUENCE</scope>
    <source>
        <strain evidence="11">G5G6</strain>
    </source>
</reference>
<comment type="caution">
    <text evidence="11">The sequence shown here is derived from an EMBL/GenBank/DDBJ whole genome shotgun (WGS) entry which is preliminary data.</text>
</comment>
<keyword evidence="12" id="KW-1185">Reference proteome</keyword>
<dbReference type="Proteomes" id="UP000742786">
    <property type="component" value="Unassembled WGS sequence"/>
</dbReference>
<dbReference type="CDD" id="cd09110">
    <property type="entry name" value="PLDc_CLS_1"/>
    <property type="match status" value="1"/>
</dbReference>
<proteinExistence type="predicted"/>
<protein>
    <recommendedName>
        <fullName evidence="8">Cardiolipin synthase</fullName>
        <ecNumber evidence="8">2.7.8.-</ecNumber>
    </recommendedName>
</protein>
<dbReference type="NCBIfam" id="TIGR04265">
    <property type="entry name" value="bac_cardiolipin"/>
    <property type="match status" value="1"/>
</dbReference>
<evidence type="ECO:0000256" key="2">
    <source>
        <dbReference type="ARBA" id="ARBA00022475"/>
    </source>
</evidence>
<evidence type="ECO:0000256" key="1">
    <source>
        <dbReference type="ARBA" id="ARBA00004236"/>
    </source>
</evidence>
<keyword evidence="2" id="KW-1003">Cell membrane</keyword>
<dbReference type="GO" id="GO:0005886">
    <property type="term" value="C:plasma membrane"/>
    <property type="evidence" value="ECO:0007669"/>
    <property type="project" value="UniProtKB-SubCell"/>
</dbReference>
<evidence type="ECO:0000256" key="9">
    <source>
        <dbReference type="SAM" id="Phobius"/>
    </source>
</evidence>
<evidence type="ECO:0000313" key="11">
    <source>
        <dbReference type="EMBL" id="CAG4882403.1"/>
    </source>
</evidence>
<evidence type="ECO:0000256" key="7">
    <source>
        <dbReference type="ARBA" id="ARBA00023136"/>
    </source>
</evidence>
<dbReference type="Pfam" id="PF13091">
    <property type="entry name" value="PLDc_2"/>
    <property type="match status" value="2"/>
</dbReference>
<evidence type="ECO:0000313" key="12">
    <source>
        <dbReference type="Proteomes" id="UP000742786"/>
    </source>
</evidence>
<feature type="domain" description="PLD phosphodiesterase" evidence="10">
    <location>
        <begin position="386"/>
        <end position="413"/>
    </location>
</feature>
<dbReference type="GO" id="GO:0032049">
    <property type="term" value="P:cardiolipin biosynthetic process"/>
    <property type="evidence" value="ECO:0007669"/>
    <property type="project" value="UniProtKB-UniRule"/>
</dbReference>
<keyword evidence="7 9" id="KW-0472">Membrane</keyword>
<dbReference type="SMART" id="SM00155">
    <property type="entry name" value="PLDc"/>
    <property type="match status" value="2"/>
</dbReference>
<dbReference type="PROSITE" id="PS51257">
    <property type="entry name" value="PROKAR_LIPOPROTEIN"/>
    <property type="match status" value="1"/>
</dbReference>
<keyword evidence="6 9" id="KW-1133">Transmembrane helix</keyword>
<dbReference type="EMBL" id="CAJQUM010000001">
    <property type="protein sequence ID" value="CAG4882403.1"/>
    <property type="molecule type" value="Genomic_DNA"/>
</dbReference>
<dbReference type="PANTHER" id="PTHR21248">
    <property type="entry name" value="CARDIOLIPIN SYNTHASE"/>
    <property type="match status" value="1"/>
</dbReference>
<dbReference type="InterPro" id="IPR001736">
    <property type="entry name" value="PLipase_D/transphosphatidylase"/>
</dbReference>
<feature type="transmembrane region" description="Helical" evidence="9">
    <location>
        <begin position="20"/>
        <end position="40"/>
    </location>
</feature>
<organism evidence="11 12">
    <name type="scientific">Georgfuchsia toluolica</name>
    <dbReference type="NCBI Taxonomy" id="424218"/>
    <lineage>
        <taxon>Bacteria</taxon>
        <taxon>Pseudomonadati</taxon>
        <taxon>Pseudomonadota</taxon>
        <taxon>Betaproteobacteria</taxon>
        <taxon>Nitrosomonadales</taxon>
        <taxon>Sterolibacteriaceae</taxon>
        <taxon>Georgfuchsia</taxon>
    </lineage>
</organism>
<gene>
    <name evidence="11" type="ORF">GTOL_10285</name>
</gene>
<dbReference type="PROSITE" id="PS50035">
    <property type="entry name" value="PLD"/>
    <property type="match status" value="2"/>
</dbReference>
<dbReference type="RefSeq" id="WP_425514527.1">
    <property type="nucleotide sequence ID" value="NZ_CAJQUM010000001.1"/>
</dbReference>
<accession>A0A916J1T8</accession>
<evidence type="ECO:0000256" key="4">
    <source>
        <dbReference type="ARBA" id="ARBA00022692"/>
    </source>
</evidence>
<keyword evidence="4 9" id="KW-0812">Transmembrane</keyword>
<sequence length="473" mass="52558">MAALFNRLLQSVGRYRIAGYLAAGLLIALVAGCGSLPTIVPDMARQPAQPVQLDGAHGPLTSQQSKAILNRLQSRGEETSIFDRHLALEEAIVGSPLMVGNKAVLLQDGPTTFQHMFTAIRNAKDHINMETYIIEDDEIGNRFADALIEKQMKGVQVNLIYDSVGAINTPRTFFKRLTDSGIKVLEFNPVNPLTAKKGWEVNQRDHRKLLIVDGKTAFLGGINISSVYSKGSFSRKSRQRHEGGTPWRDTHLQVEGPVVAEFQKLFLATWEKQKGEKLAAEEYLPPLANKGREVVRAIGSSPDEPYSLIYATLISAIGSAETSVNLTNAYFVPDPQLLAALKDAVRRGVDVKIILPGKTDSWLVFHAGRSYYAELLDAGVKIYERRDALLHAKTALIDGVWSTIGSTNLDWRSFLHNEEVNAVILGQEFGAQMQAMFEADLAASNLITREQWERRSISERLMEKIAWAWGYWL</sequence>
<dbReference type="CDD" id="cd09159">
    <property type="entry name" value="PLDc_ybhO_like_2"/>
    <property type="match status" value="1"/>
</dbReference>
<evidence type="ECO:0000256" key="6">
    <source>
        <dbReference type="ARBA" id="ARBA00022989"/>
    </source>
</evidence>
<keyword evidence="5" id="KW-0677">Repeat</keyword>
<dbReference type="PANTHER" id="PTHR21248:SF22">
    <property type="entry name" value="PHOSPHOLIPASE D"/>
    <property type="match status" value="1"/>
</dbReference>
<keyword evidence="3" id="KW-0808">Transferase</keyword>
<name>A0A916J1T8_9PROT</name>
<dbReference type="GO" id="GO:0008808">
    <property type="term" value="F:cardiolipin synthase activity"/>
    <property type="evidence" value="ECO:0007669"/>
    <property type="project" value="UniProtKB-UniRule"/>
</dbReference>
<dbReference type="InterPro" id="IPR025202">
    <property type="entry name" value="PLD-like_dom"/>
</dbReference>
<evidence type="ECO:0000256" key="5">
    <source>
        <dbReference type="ARBA" id="ARBA00022737"/>
    </source>
</evidence>
<dbReference type="EC" id="2.7.8.-" evidence="8"/>
<dbReference type="InterPro" id="IPR022924">
    <property type="entry name" value="Cardiolipin_synthase"/>
</dbReference>
<dbReference type="AlphaFoldDB" id="A0A916J1T8"/>